<feature type="region of interest" description="Disordered" evidence="1">
    <location>
        <begin position="1"/>
        <end position="192"/>
    </location>
</feature>
<protein>
    <recommendedName>
        <fullName evidence="2">DUF6590 domain-containing protein</fullName>
    </recommendedName>
</protein>
<gene>
    <name evidence="3" type="ORF">H2200_009612</name>
</gene>
<dbReference type="Pfam" id="PF20233">
    <property type="entry name" value="DUF6590"/>
    <property type="match status" value="1"/>
</dbReference>
<sequence>MPRDRVPLHTSTFSTYPEPPPGQTDPIFPSQNARRNYEHASYQQPRNGAGSLYPPTPSRTAYPATSNFDEPTRPATSRAPLSGSRTQNQVLGPPFTTITSRSSALPSNRASTTPSREYATETITKDLSRASIGAENMRDTPSRHDKQQKRSASDHARPNQDTRLSSDNVGDFGQSEIPTNKTRSLFSRNKSVPEKDATFAPFDKQSRSSMIRSAVTMTLDERYTVRNSTFFMLGRVFGVLWHEKVTDAATSDCEDTHASDDNKAISTNRFGEKIRSSIRRMVVVRPSHGYSVCIQINTYAGRGLGKFAKSKNVEAIEAHAIVHMADTKARWLDQEPQSGKKAIAVIKAGPDQTLSKASRLDYGRVHTVEHNIQSMNIGRVTDKCLAYLEHDFRQVNTLPQ</sequence>
<dbReference type="InterPro" id="IPR046497">
    <property type="entry name" value="DUF6590"/>
</dbReference>
<evidence type="ECO:0000256" key="1">
    <source>
        <dbReference type="SAM" id="MobiDB-lite"/>
    </source>
</evidence>
<feature type="compositionally biased region" description="Polar residues" evidence="1">
    <location>
        <begin position="176"/>
        <end position="190"/>
    </location>
</feature>
<reference evidence="3" key="1">
    <citation type="submission" date="2022-10" db="EMBL/GenBank/DDBJ databases">
        <title>Culturing micro-colonial fungi from biological soil crusts in the Mojave desert and describing Neophaeococcomyces mojavensis, and introducing the new genera and species Taxawa tesnikishii.</title>
        <authorList>
            <person name="Kurbessoian T."/>
            <person name="Stajich J.E."/>
        </authorList>
    </citation>
    <scope>NUCLEOTIDE SEQUENCE</scope>
    <source>
        <strain evidence="3">TK_41</strain>
    </source>
</reference>
<dbReference type="PANTHER" id="PTHR35391">
    <property type="entry name" value="C2H2-TYPE DOMAIN-CONTAINING PROTEIN-RELATED"/>
    <property type="match status" value="1"/>
</dbReference>
<dbReference type="Proteomes" id="UP001172673">
    <property type="component" value="Unassembled WGS sequence"/>
</dbReference>
<proteinExistence type="predicted"/>
<feature type="compositionally biased region" description="Basic and acidic residues" evidence="1">
    <location>
        <begin position="136"/>
        <end position="145"/>
    </location>
</feature>
<evidence type="ECO:0000313" key="4">
    <source>
        <dbReference type="Proteomes" id="UP001172673"/>
    </source>
</evidence>
<comment type="caution">
    <text evidence="3">The sequence shown here is derived from an EMBL/GenBank/DDBJ whole genome shotgun (WGS) entry which is preliminary data.</text>
</comment>
<accession>A0AA38X2R4</accession>
<feature type="domain" description="DUF6590" evidence="2">
    <location>
        <begin position="228"/>
        <end position="389"/>
    </location>
</feature>
<dbReference type="PANTHER" id="PTHR35391:SF5">
    <property type="entry name" value="DUF6590 DOMAIN-CONTAINING PROTEIN"/>
    <property type="match status" value="1"/>
</dbReference>
<dbReference type="EMBL" id="JAPDRK010000015">
    <property type="protein sequence ID" value="KAJ9605763.1"/>
    <property type="molecule type" value="Genomic_DNA"/>
</dbReference>
<name>A0AA38X2R4_9EURO</name>
<keyword evidence="4" id="KW-1185">Reference proteome</keyword>
<evidence type="ECO:0000313" key="3">
    <source>
        <dbReference type="EMBL" id="KAJ9605763.1"/>
    </source>
</evidence>
<evidence type="ECO:0000259" key="2">
    <source>
        <dbReference type="Pfam" id="PF20233"/>
    </source>
</evidence>
<organism evidence="3 4">
    <name type="scientific">Cladophialophora chaetospira</name>
    <dbReference type="NCBI Taxonomy" id="386627"/>
    <lineage>
        <taxon>Eukaryota</taxon>
        <taxon>Fungi</taxon>
        <taxon>Dikarya</taxon>
        <taxon>Ascomycota</taxon>
        <taxon>Pezizomycotina</taxon>
        <taxon>Eurotiomycetes</taxon>
        <taxon>Chaetothyriomycetidae</taxon>
        <taxon>Chaetothyriales</taxon>
        <taxon>Herpotrichiellaceae</taxon>
        <taxon>Cladophialophora</taxon>
    </lineage>
</organism>
<feature type="compositionally biased region" description="Basic and acidic residues" evidence="1">
    <location>
        <begin position="151"/>
        <end position="160"/>
    </location>
</feature>
<feature type="compositionally biased region" description="Polar residues" evidence="1">
    <location>
        <begin position="83"/>
        <end position="115"/>
    </location>
</feature>
<dbReference type="AlphaFoldDB" id="A0AA38X2R4"/>